<organism evidence="1 2">
    <name type="scientific">Lepidopterella palustris CBS 459.81</name>
    <dbReference type="NCBI Taxonomy" id="1314670"/>
    <lineage>
        <taxon>Eukaryota</taxon>
        <taxon>Fungi</taxon>
        <taxon>Dikarya</taxon>
        <taxon>Ascomycota</taxon>
        <taxon>Pezizomycotina</taxon>
        <taxon>Dothideomycetes</taxon>
        <taxon>Pleosporomycetidae</taxon>
        <taxon>Mytilinidiales</taxon>
        <taxon>Argynnaceae</taxon>
        <taxon>Lepidopterella</taxon>
    </lineage>
</organism>
<dbReference type="EMBL" id="KV745192">
    <property type="protein sequence ID" value="OCK76646.1"/>
    <property type="molecule type" value="Genomic_DNA"/>
</dbReference>
<keyword evidence="2" id="KW-1185">Reference proteome</keyword>
<protein>
    <submittedName>
        <fullName evidence="1">Uncharacterized protein</fullName>
    </submittedName>
</protein>
<name>A0A8E2E3Q3_9PEZI</name>
<evidence type="ECO:0000313" key="2">
    <source>
        <dbReference type="Proteomes" id="UP000250266"/>
    </source>
</evidence>
<accession>A0A8E2E3Q3</accession>
<evidence type="ECO:0000313" key="1">
    <source>
        <dbReference type="EMBL" id="OCK76646.1"/>
    </source>
</evidence>
<dbReference type="Proteomes" id="UP000250266">
    <property type="component" value="Unassembled WGS sequence"/>
</dbReference>
<gene>
    <name evidence="1" type="ORF">K432DRAFT_445876</name>
</gene>
<dbReference type="AlphaFoldDB" id="A0A8E2E3Q3"/>
<reference evidence="1 2" key="1">
    <citation type="journal article" date="2016" name="Nat. Commun.">
        <title>Ectomycorrhizal ecology is imprinted in the genome of the dominant symbiotic fungus Cenococcum geophilum.</title>
        <authorList>
            <consortium name="DOE Joint Genome Institute"/>
            <person name="Peter M."/>
            <person name="Kohler A."/>
            <person name="Ohm R.A."/>
            <person name="Kuo A."/>
            <person name="Krutzmann J."/>
            <person name="Morin E."/>
            <person name="Arend M."/>
            <person name="Barry K.W."/>
            <person name="Binder M."/>
            <person name="Choi C."/>
            <person name="Clum A."/>
            <person name="Copeland A."/>
            <person name="Grisel N."/>
            <person name="Haridas S."/>
            <person name="Kipfer T."/>
            <person name="LaButti K."/>
            <person name="Lindquist E."/>
            <person name="Lipzen A."/>
            <person name="Maire R."/>
            <person name="Meier B."/>
            <person name="Mihaltcheva S."/>
            <person name="Molinier V."/>
            <person name="Murat C."/>
            <person name="Poggeler S."/>
            <person name="Quandt C.A."/>
            <person name="Sperisen C."/>
            <person name="Tritt A."/>
            <person name="Tisserant E."/>
            <person name="Crous P.W."/>
            <person name="Henrissat B."/>
            <person name="Nehls U."/>
            <person name="Egli S."/>
            <person name="Spatafora J.W."/>
            <person name="Grigoriev I.V."/>
            <person name="Martin F.M."/>
        </authorList>
    </citation>
    <scope>NUCLEOTIDE SEQUENCE [LARGE SCALE GENOMIC DNA]</scope>
    <source>
        <strain evidence="1 2">CBS 459.81</strain>
    </source>
</reference>
<sequence>MVPLEELKPESAPILLSQLSLETHHRKTVLFASTFTEPIRPTGISTDIENEKVDVERITLYNFAQSELGQYLATMQDVNPKDNDSLVLPQRVEACLVEDDDRKYDFTKMTHSLYCGLYQRSGDKGNMIDRVPIVYAFLVGTIIEHNAFGRTIRSIDNFMKSEMAAYNLKSSGVWIKLHTSTTVAWVVVCIHKPVAI</sequence>
<proteinExistence type="predicted"/>